<reference evidence="4" key="1">
    <citation type="submission" date="2022-07" db="EMBL/GenBank/DDBJ databases">
        <title>Draft genome sequence of Zalerion maritima ATCC 34329, a (micro)plastics degrading marine fungus.</title>
        <authorList>
            <person name="Paco A."/>
            <person name="Goncalves M.F.M."/>
            <person name="Rocha-Santos T.A.P."/>
            <person name="Alves A."/>
        </authorList>
    </citation>
    <scope>NUCLEOTIDE SEQUENCE</scope>
    <source>
        <strain evidence="4">ATCC 34329</strain>
    </source>
</reference>
<feature type="transmembrane region" description="Helical" evidence="2">
    <location>
        <begin position="294"/>
        <end position="313"/>
    </location>
</feature>
<dbReference type="AlphaFoldDB" id="A0AAD5WUC8"/>
<dbReference type="PANTHER" id="PTHR12286:SF5">
    <property type="entry name" value="SACCHAROPINE DEHYDROGENASE-LIKE OXIDOREDUCTASE"/>
    <property type="match status" value="1"/>
</dbReference>
<evidence type="ECO:0000259" key="3">
    <source>
        <dbReference type="Pfam" id="PF03435"/>
    </source>
</evidence>
<gene>
    <name evidence="4" type="ORF">MKZ38_004884</name>
</gene>
<name>A0AAD5WUC8_9PEZI</name>
<dbReference type="InterPro" id="IPR051276">
    <property type="entry name" value="Saccharopine_DH-like_oxidrdct"/>
</dbReference>
<dbReference type="GO" id="GO:0005886">
    <property type="term" value="C:plasma membrane"/>
    <property type="evidence" value="ECO:0007669"/>
    <property type="project" value="TreeGrafter"/>
</dbReference>
<evidence type="ECO:0000313" key="4">
    <source>
        <dbReference type="EMBL" id="KAJ2905590.1"/>
    </source>
</evidence>
<dbReference type="InterPro" id="IPR036291">
    <property type="entry name" value="NAD(P)-bd_dom_sf"/>
</dbReference>
<evidence type="ECO:0000256" key="1">
    <source>
        <dbReference type="ARBA" id="ARBA00038048"/>
    </source>
</evidence>
<keyword evidence="5" id="KW-1185">Reference proteome</keyword>
<organism evidence="4 5">
    <name type="scientific">Zalerion maritima</name>
    <dbReference type="NCBI Taxonomy" id="339359"/>
    <lineage>
        <taxon>Eukaryota</taxon>
        <taxon>Fungi</taxon>
        <taxon>Dikarya</taxon>
        <taxon>Ascomycota</taxon>
        <taxon>Pezizomycotina</taxon>
        <taxon>Sordariomycetes</taxon>
        <taxon>Lulworthiomycetidae</taxon>
        <taxon>Lulworthiales</taxon>
        <taxon>Lulworthiaceae</taxon>
        <taxon>Zalerion</taxon>
    </lineage>
</organism>
<proteinExistence type="inferred from homology"/>
<evidence type="ECO:0000256" key="2">
    <source>
        <dbReference type="SAM" id="Phobius"/>
    </source>
</evidence>
<dbReference type="SUPFAM" id="SSF51735">
    <property type="entry name" value="NAD(P)-binding Rossmann-fold domains"/>
    <property type="match status" value="1"/>
</dbReference>
<dbReference type="Gene3D" id="3.40.50.720">
    <property type="entry name" value="NAD(P)-binding Rossmann-like Domain"/>
    <property type="match status" value="1"/>
</dbReference>
<evidence type="ECO:0000313" key="5">
    <source>
        <dbReference type="Proteomes" id="UP001201980"/>
    </source>
</evidence>
<dbReference type="GO" id="GO:0005739">
    <property type="term" value="C:mitochondrion"/>
    <property type="evidence" value="ECO:0007669"/>
    <property type="project" value="TreeGrafter"/>
</dbReference>
<dbReference type="InterPro" id="IPR005097">
    <property type="entry name" value="Sacchrp_dh_NADP-bd"/>
</dbReference>
<keyword evidence="2" id="KW-0812">Transmembrane</keyword>
<dbReference type="Pfam" id="PF03435">
    <property type="entry name" value="Sacchrp_dh_NADP"/>
    <property type="match status" value="1"/>
</dbReference>
<dbReference type="GO" id="GO:0009247">
    <property type="term" value="P:glycolipid biosynthetic process"/>
    <property type="evidence" value="ECO:0007669"/>
    <property type="project" value="TreeGrafter"/>
</dbReference>
<keyword evidence="2" id="KW-1133">Transmembrane helix</keyword>
<feature type="domain" description="Saccharopine dehydrogenase NADP binding" evidence="3">
    <location>
        <begin position="12"/>
        <end position="141"/>
    </location>
</feature>
<dbReference type="Proteomes" id="UP001201980">
    <property type="component" value="Unassembled WGS sequence"/>
</dbReference>
<dbReference type="PANTHER" id="PTHR12286">
    <property type="entry name" value="SACCHAROPINE DEHYDROGENASE-LIKE OXIDOREDUCTASE"/>
    <property type="match status" value="1"/>
</dbReference>
<keyword evidence="2" id="KW-0472">Membrane</keyword>
<dbReference type="FunFam" id="3.40.50.720:FF:000592">
    <property type="entry name" value="Similar to saccharopine dehydrogenase"/>
    <property type="match status" value="1"/>
</dbReference>
<comment type="similarity">
    <text evidence="1">Belongs to the saccharopine dehydrogenase family.</text>
</comment>
<comment type="caution">
    <text evidence="4">The sequence shown here is derived from an EMBL/GenBank/DDBJ whole genome shotgun (WGS) entry which is preliminary data.</text>
</comment>
<sequence length="427" mass="46758">MTLKDHGRGYDVVVFGATGYTGKLTAEHITTHLPTNLKWAVAGRSQGKLEKVVEEIKALNPDRLQPSIEICNLDSNSLAELAKKTCILITTVGPYARYGEHAFKACAENGTHYLDVTGEVPYVHKMIKKYEAAAKMTGAIMIPEIGVESAPSDLMAWSLVKTNRIEFGAKTKETVISLHKLVSVPSGGTLDTVLSILDEFTLQEIKESFTPFTLSPVPHPGPVSNEGLFTKIFGLRVVPNLGQLTTSVTASTDTAIVGRSWGLMKSIPSRQKQAYGPKFVVHEYLKTRNVLTGLYIHFSLAIATLLLFLLPSLRTFIRRFIYQPGEGPTKEEAAKDEVEFRGVAWPDIEEGGKETKGAGKQAYGRAIFFGSMYYLTGTLLAQAALTILEDDLELEGGVYTPACLGQPFIDRLAPSGFRIETKVIDEK</sequence>
<protein>
    <recommendedName>
        <fullName evidence="3">Saccharopine dehydrogenase NADP binding domain-containing protein</fullName>
    </recommendedName>
</protein>
<accession>A0AAD5WUC8</accession>
<dbReference type="EMBL" id="JAKWBI020000028">
    <property type="protein sequence ID" value="KAJ2905590.1"/>
    <property type="molecule type" value="Genomic_DNA"/>
</dbReference>
<dbReference type="GO" id="GO:0005811">
    <property type="term" value="C:lipid droplet"/>
    <property type="evidence" value="ECO:0007669"/>
    <property type="project" value="TreeGrafter"/>
</dbReference>